<sequence>MINKIDKTTIRVANSYGRMDETAVIYYLGLNKNFLISSLNSVTSTAITAMERFMSSIMDSLENIHPHTQLNSQKKSSNLFLSSSFYSP</sequence>
<proteinExistence type="predicted"/>
<gene>
    <name evidence="1" type="ORF">ERS686654_02095</name>
</gene>
<protein>
    <submittedName>
        <fullName evidence="1">Uncharacterized protein</fullName>
    </submittedName>
</protein>
<keyword evidence="2" id="KW-1185">Reference proteome</keyword>
<accession>A0A0S4SUX6</accession>
<dbReference type="EMBL" id="FAVB01000008">
    <property type="protein sequence ID" value="CUU90290.1"/>
    <property type="molecule type" value="Genomic_DNA"/>
</dbReference>
<reference evidence="1 2" key="1">
    <citation type="submission" date="2015-11" db="EMBL/GenBank/DDBJ databases">
        <authorList>
            <consortium name="Pathogen Informatics"/>
        </authorList>
    </citation>
    <scope>NUCLEOTIDE SEQUENCE [LARGE SCALE GENOMIC DNA]</scope>
    <source>
        <strain evidence="1 2">006A-0059</strain>
    </source>
</reference>
<comment type="caution">
    <text evidence="1">The sequence shown here is derived from an EMBL/GenBank/DDBJ whole genome shotgun (WGS) entry which is preliminary data.</text>
</comment>
<name>A0A0S4SUX6_CAMHY</name>
<dbReference type="AlphaFoldDB" id="A0A0S4SUX6"/>
<dbReference type="Proteomes" id="UP000052237">
    <property type="component" value="Unassembled WGS sequence"/>
</dbReference>
<evidence type="ECO:0000313" key="2">
    <source>
        <dbReference type="Proteomes" id="UP000052237"/>
    </source>
</evidence>
<organism evidence="1 2">
    <name type="scientific">Campylobacter hyointestinalis subsp. hyointestinalis</name>
    <dbReference type="NCBI Taxonomy" id="91352"/>
    <lineage>
        <taxon>Bacteria</taxon>
        <taxon>Pseudomonadati</taxon>
        <taxon>Campylobacterota</taxon>
        <taxon>Epsilonproteobacteria</taxon>
        <taxon>Campylobacterales</taxon>
        <taxon>Campylobacteraceae</taxon>
        <taxon>Campylobacter</taxon>
    </lineage>
</organism>
<evidence type="ECO:0000313" key="1">
    <source>
        <dbReference type="EMBL" id="CUU90290.1"/>
    </source>
</evidence>